<sequence length="164" mass="18999">MNIKIIYTIAGIIVLGLILIIPITIIGSSQIEKYSYYKAESVNLSKENLNGIKIDEDFEKIKKNIKDLNDKSDNWFTYKDGTRVKVSKKNIVNSVSTESNNTVTQKKVGLNSSFKEITSLYGEKYYKREEQSFEIIGYPDKKLKINLEFWFLNDKLEKILLVKK</sequence>
<protein>
    <submittedName>
        <fullName evidence="2">Uncharacterized protein</fullName>
    </submittedName>
</protein>
<proteinExistence type="predicted"/>
<keyword evidence="2" id="KW-0614">Plasmid</keyword>
<keyword evidence="1" id="KW-0472">Membrane</keyword>
<dbReference type="HOGENOM" id="CLU_128604_0_0_9"/>
<gene>
    <name evidence="2" type="ordered locus">BMQ_pBM70173</name>
</gene>
<geneLocation type="plasmid" evidence="2 3">
    <name>pBM700</name>
</geneLocation>
<keyword evidence="1" id="KW-1133">Transmembrane helix</keyword>
<dbReference type="AlphaFoldDB" id="D5E4I8"/>
<keyword evidence="1" id="KW-0812">Transmembrane</keyword>
<reference evidence="2 3" key="1">
    <citation type="journal article" date="2011" name="J. Bacteriol.">
        <title>Genome sequences of the biotechnologically important Bacillus megaterium strains QM B1551 and DSM319.</title>
        <authorList>
            <person name="Eppinger M."/>
            <person name="Bunk B."/>
            <person name="Johns M.A."/>
            <person name="Edirisinghe J.N."/>
            <person name="Kutumbaka K.K."/>
            <person name="Koenig S.S."/>
            <person name="Huot Creasy H."/>
            <person name="Rosovitz M.J."/>
            <person name="Riley D.R."/>
            <person name="Daugherty S."/>
            <person name="Martin M."/>
            <person name="Elbourne L.D."/>
            <person name="Paulsen I."/>
            <person name="Biedendieck R."/>
            <person name="Braun C."/>
            <person name="Grayburn S."/>
            <person name="Dhingra S."/>
            <person name="Lukyanchuk V."/>
            <person name="Ball B."/>
            <person name="Ul-Qamar R."/>
            <person name="Seibel J."/>
            <person name="Bremer E."/>
            <person name="Jahn D."/>
            <person name="Ravel J."/>
            <person name="Vary P.S."/>
        </authorList>
    </citation>
    <scope>NUCLEOTIDE SEQUENCE [LARGE SCALE GENOMIC DNA]</scope>
    <source>
        <strain evidence="3">ATCC 12872 / QMB1551</strain>
        <plasmid evidence="2">pBM700</plasmid>
    </source>
</reference>
<organism evidence="2 3">
    <name type="scientific">Priestia megaterium (strain ATCC 12872 / QMB1551)</name>
    <name type="common">Bacillus megaterium</name>
    <dbReference type="NCBI Taxonomy" id="545693"/>
    <lineage>
        <taxon>Bacteria</taxon>
        <taxon>Bacillati</taxon>
        <taxon>Bacillota</taxon>
        <taxon>Bacilli</taxon>
        <taxon>Bacillales</taxon>
        <taxon>Bacillaceae</taxon>
        <taxon>Priestia</taxon>
    </lineage>
</organism>
<dbReference type="KEGG" id="bmq:BMQ_pBM70173"/>
<keyword evidence="3" id="KW-1185">Reference proteome</keyword>
<feature type="transmembrane region" description="Helical" evidence="1">
    <location>
        <begin position="6"/>
        <end position="28"/>
    </location>
</feature>
<name>D5E4I8_PRIM1</name>
<evidence type="ECO:0000256" key="1">
    <source>
        <dbReference type="SAM" id="Phobius"/>
    </source>
</evidence>
<dbReference type="RefSeq" id="WP_013060100.1">
    <property type="nucleotide sequence ID" value="NC_014023.1"/>
</dbReference>
<accession>D5E4I8</accession>
<dbReference type="Proteomes" id="UP000000935">
    <property type="component" value="Plasmid pBM700"/>
</dbReference>
<evidence type="ECO:0000313" key="3">
    <source>
        <dbReference type="Proteomes" id="UP000000935"/>
    </source>
</evidence>
<dbReference type="EMBL" id="CP001990">
    <property type="protein sequence ID" value="ADE72713.1"/>
    <property type="molecule type" value="Genomic_DNA"/>
</dbReference>
<evidence type="ECO:0000313" key="2">
    <source>
        <dbReference type="EMBL" id="ADE72713.1"/>
    </source>
</evidence>